<feature type="transmembrane region" description="Helical" evidence="7">
    <location>
        <begin position="398"/>
        <end position="420"/>
    </location>
</feature>
<dbReference type="PANTHER" id="PTHR43266:SF2">
    <property type="entry name" value="MAJOR FACILITATOR SUPERFAMILY (MFS) PROFILE DOMAIN-CONTAINING PROTEIN"/>
    <property type="match status" value="1"/>
</dbReference>
<evidence type="ECO:0000256" key="1">
    <source>
        <dbReference type="ARBA" id="ARBA00004651"/>
    </source>
</evidence>
<feature type="transmembrane region" description="Helical" evidence="7">
    <location>
        <begin position="336"/>
        <end position="359"/>
    </location>
</feature>
<feature type="transmembrane region" description="Helical" evidence="7">
    <location>
        <begin position="371"/>
        <end position="392"/>
    </location>
</feature>
<accession>A0A067A0Y6</accession>
<evidence type="ECO:0000256" key="3">
    <source>
        <dbReference type="ARBA" id="ARBA00022475"/>
    </source>
</evidence>
<name>A0A067A0Y6_HYDMR</name>
<dbReference type="SUPFAM" id="SSF103473">
    <property type="entry name" value="MFS general substrate transporter"/>
    <property type="match status" value="1"/>
</dbReference>
<dbReference type="InterPro" id="IPR036259">
    <property type="entry name" value="MFS_trans_sf"/>
</dbReference>
<dbReference type="RefSeq" id="WP_162174188.1">
    <property type="nucleotide sequence ID" value="NZ_AP020335.1"/>
</dbReference>
<organism evidence="8 9">
    <name type="scientific">Hydrogenovibrio marinus</name>
    <dbReference type="NCBI Taxonomy" id="28885"/>
    <lineage>
        <taxon>Bacteria</taxon>
        <taxon>Pseudomonadati</taxon>
        <taxon>Pseudomonadota</taxon>
        <taxon>Gammaproteobacteria</taxon>
        <taxon>Thiotrichales</taxon>
        <taxon>Piscirickettsiaceae</taxon>
        <taxon>Hydrogenovibrio</taxon>
    </lineage>
</organism>
<sequence length="432" mass="48204">MTRSFFFEKRFFPLFCVQFFGAFNDNVFKNALVMLITFKLAKTPNEAGLFITLAAGLFILPFFLFSAFAGQLADSNDKVVLIRKIKLAEVLIMLTAAFAFWTQDVHLLLGVLFFMGAQSAFFGPIKYAILPEYLSESELLKGNGWFSGSTFIAILLGMLFGGWMVLTDGGLEWVSLAVILIALAGYLVSLKVPSVDEQPEPVRLEWNLFKAIGQEIGHARQFPQAFFAVLAISWFWFLGATYLSQMPVLVKEVLGANDSVVLLFLTLFSVGIGLGAWLVNQVKLEIHSIRQLRWLVLPLLGITLVMLLSNVLMQSSSHQDNLLTLPEFLNNPVHDIVLLLMGLIAMLGGTYIVPLYTLLQIQTPEGKRSRMVAANNILNAIFMVASSLWIMLLYAYDWSLVSILMTIAALNLVAVAWVSWRSKKLIVEAPDR</sequence>
<gene>
    <name evidence="8" type="ORF">EI16_07010</name>
</gene>
<keyword evidence="6 7" id="KW-0472">Membrane</keyword>
<feature type="transmembrane region" description="Helical" evidence="7">
    <location>
        <begin position="142"/>
        <end position="164"/>
    </location>
</feature>
<dbReference type="InterPro" id="IPR011701">
    <property type="entry name" value="MFS"/>
</dbReference>
<evidence type="ECO:0000256" key="4">
    <source>
        <dbReference type="ARBA" id="ARBA00022692"/>
    </source>
</evidence>
<reference evidence="8 9" key="1">
    <citation type="submission" date="2014-04" db="EMBL/GenBank/DDBJ databases">
        <title>Draft genome sequence of Hydrogenovibrio marinus MH-110, a model organism for aerobic H2 metabolism.</title>
        <authorList>
            <person name="Cha H.J."/>
            <person name="Jo B.H."/>
            <person name="Hwang B.H."/>
        </authorList>
    </citation>
    <scope>NUCLEOTIDE SEQUENCE [LARGE SCALE GENOMIC DNA]</scope>
    <source>
        <strain evidence="8 9">MH-110</strain>
    </source>
</reference>
<feature type="transmembrane region" description="Helical" evidence="7">
    <location>
        <begin position="292"/>
        <end position="316"/>
    </location>
</feature>
<keyword evidence="9" id="KW-1185">Reference proteome</keyword>
<dbReference type="GO" id="GO:0022857">
    <property type="term" value="F:transmembrane transporter activity"/>
    <property type="evidence" value="ECO:0007669"/>
    <property type="project" value="InterPro"/>
</dbReference>
<dbReference type="AlphaFoldDB" id="A0A067A0Y6"/>
<dbReference type="CDD" id="cd06173">
    <property type="entry name" value="MFS_MefA_like"/>
    <property type="match status" value="1"/>
</dbReference>
<dbReference type="Gene3D" id="1.20.1250.20">
    <property type="entry name" value="MFS general substrate transporter like domains"/>
    <property type="match status" value="1"/>
</dbReference>
<keyword evidence="5 7" id="KW-1133">Transmembrane helix</keyword>
<feature type="transmembrane region" description="Helical" evidence="7">
    <location>
        <begin position="225"/>
        <end position="248"/>
    </location>
</feature>
<comment type="subcellular location">
    <subcellularLocation>
        <location evidence="1">Cell membrane</location>
        <topology evidence="1">Multi-pass membrane protein</topology>
    </subcellularLocation>
</comment>
<keyword evidence="2" id="KW-0813">Transport</keyword>
<evidence type="ECO:0000256" key="5">
    <source>
        <dbReference type="ARBA" id="ARBA00022989"/>
    </source>
</evidence>
<feature type="transmembrane region" description="Helical" evidence="7">
    <location>
        <begin position="107"/>
        <end position="130"/>
    </location>
</feature>
<evidence type="ECO:0000313" key="8">
    <source>
        <dbReference type="EMBL" id="KDN96030.1"/>
    </source>
</evidence>
<evidence type="ECO:0000313" key="9">
    <source>
        <dbReference type="Proteomes" id="UP000027341"/>
    </source>
</evidence>
<feature type="transmembrane region" description="Helical" evidence="7">
    <location>
        <begin position="85"/>
        <end position="101"/>
    </location>
</feature>
<evidence type="ECO:0000256" key="6">
    <source>
        <dbReference type="ARBA" id="ARBA00023136"/>
    </source>
</evidence>
<feature type="transmembrane region" description="Helical" evidence="7">
    <location>
        <begin position="48"/>
        <end position="73"/>
    </location>
</feature>
<evidence type="ECO:0000256" key="7">
    <source>
        <dbReference type="SAM" id="Phobius"/>
    </source>
</evidence>
<keyword evidence="4 7" id="KW-0812">Transmembrane</keyword>
<feature type="transmembrane region" description="Helical" evidence="7">
    <location>
        <begin position="260"/>
        <end position="280"/>
    </location>
</feature>
<evidence type="ECO:0008006" key="10">
    <source>
        <dbReference type="Google" id="ProtNLM"/>
    </source>
</evidence>
<dbReference type="STRING" id="28885.EI16_07010"/>
<dbReference type="EMBL" id="JMIU01000001">
    <property type="protein sequence ID" value="KDN96030.1"/>
    <property type="molecule type" value="Genomic_DNA"/>
</dbReference>
<dbReference type="GO" id="GO:0005886">
    <property type="term" value="C:plasma membrane"/>
    <property type="evidence" value="ECO:0007669"/>
    <property type="project" value="UniProtKB-SubCell"/>
</dbReference>
<proteinExistence type="predicted"/>
<dbReference type="PANTHER" id="PTHR43266">
    <property type="entry name" value="MACROLIDE-EFFLUX PROTEIN"/>
    <property type="match status" value="1"/>
</dbReference>
<comment type="caution">
    <text evidence="8">The sequence shown here is derived from an EMBL/GenBank/DDBJ whole genome shotgun (WGS) entry which is preliminary data.</text>
</comment>
<keyword evidence="3" id="KW-1003">Cell membrane</keyword>
<dbReference type="Proteomes" id="UP000027341">
    <property type="component" value="Unassembled WGS sequence"/>
</dbReference>
<evidence type="ECO:0000256" key="2">
    <source>
        <dbReference type="ARBA" id="ARBA00022448"/>
    </source>
</evidence>
<dbReference type="Pfam" id="PF07690">
    <property type="entry name" value="MFS_1"/>
    <property type="match status" value="1"/>
</dbReference>
<protein>
    <recommendedName>
        <fullName evidence="10">MFS transporter</fullName>
    </recommendedName>
</protein>